<evidence type="ECO:0000259" key="2">
    <source>
        <dbReference type="Pfam" id="PF00077"/>
    </source>
</evidence>
<feature type="domain" description="Retropepsins" evidence="2">
    <location>
        <begin position="23"/>
        <end position="121"/>
    </location>
</feature>
<name>A0AA88Y8Y9_PINIB</name>
<dbReference type="InterPro" id="IPR018061">
    <property type="entry name" value="Retropepsins"/>
</dbReference>
<accession>A0AA88Y8Y9</accession>
<evidence type="ECO:0000256" key="1">
    <source>
        <dbReference type="ARBA" id="ARBA00022801"/>
    </source>
</evidence>
<keyword evidence="1" id="KW-0378">Hydrolase</keyword>
<dbReference type="AlphaFoldDB" id="A0AA88Y8Y9"/>
<dbReference type="Gene3D" id="2.40.70.10">
    <property type="entry name" value="Acid Proteases"/>
    <property type="match status" value="1"/>
</dbReference>
<keyword evidence="4" id="KW-1185">Reference proteome</keyword>
<dbReference type="Proteomes" id="UP001186944">
    <property type="component" value="Unassembled WGS sequence"/>
</dbReference>
<dbReference type="Pfam" id="PF00077">
    <property type="entry name" value="RVP"/>
    <property type="match status" value="1"/>
</dbReference>
<dbReference type="CDD" id="cd00303">
    <property type="entry name" value="retropepsin_like"/>
    <property type="match status" value="1"/>
</dbReference>
<comment type="caution">
    <text evidence="3">The sequence shown here is derived from an EMBL/GenBank/DDBJ whole genome shotgun (WGS) entry which is preliminary data.</text>
</comment>
<protein>
    <recommendedName>
        <fullName evidence="2">Retropepsins domain-containing protein</fullName>
    </recommendedName>
</protein>
<evidence type="ECO:0000313" key="4">
    <source>
        <dbReference type="Proteomes" id="UP001186944"/>
    </source>
</evidence>
<organism evidence="3 4">
    <name type="scientific">Pinctada imbricata</name>
    <name type="common">Atlantic pearl-oyster</name>
    <name type="synonym">Pinctada martensii</name>
    <dbReference type="NCBI Taxonomy" id="66713"/>
    <lineage>
        <taxon>Eukaryota</taxon>
        <taxon>Metazoa</taxon>
        <taxon>Spiralia</taxon>
        <taxon>Lophotrochozoa</taxon>
        <taxon>Mollusca</taxon>
        <taxon>Bivalvia</taxon>
        <taxon>Autobranchia</taxon>
        <taxon>Pteriomorphia</taxon>
        <taxon>Pterioida</taxon>
        <taxon>Pterioidea</taxon>
        <taxon>Pteriidae</taxon>
        <taxon>Pinctada</taxon>
    </lineage>
</organism>
<dbReference type="InterPro" id="IPR021109">
    <property type="entry name" value="Peptidase_aspartic_dom_sf"/>
</dbReference>
<dbReference type="SUPFAM" id="SSF50630">
    <property type="entry name" value="Acid proteases"/>
    <property type="match status" value="1"/>
</dbReference>
<dbReference type="GO" id="GO:0016787">
    <property type="term" value="F:hydrolase activity"/>
    <property type="evidence" value="ECO:0007669"/>
    <property type="project" value="UniProtKB-KW"/>
</dbReference>
<sequence length="311" mass="34664">MPESFKCSEAEICLTQSLYLNKVTISIGNRKTHALVDTGASICVADKGFIDQTIYAGKVLKQPEHANIRGVTGNRLRVLGIIEIKFDIGGNTFTHPIHIIEGLGYSLVLGLDFMRAFNVLLDFQSNQMIFPDDHNTTTVSLIQYHNGLARTITNTIIPKRSEADILVRVSNTQNNVEVLLEPHPSLVDFHRMAARCLVRVNESKAIIRVLNPTHSDIKIRAKEIVATVSDVEPTVYLLRSDSDINMNNIPSQEHETNTPNLDFDFSNSELTDEHKSRFRDFSGYFTLGPGSGKIGKNRGVLMKLGIFNSLI</sequence>
<dbReference type="EMBL" id="VSWD01000008">
    <property type="protein sequence ID" value="KAK3095165.1"/>
    <property type="molecule type" value="Genomic_DNA"/>
</dbReference>
<gene>
    <name evidence="3" type="ORF">FSP39_010953</name>
</gene>
<evidence type="ECO:0000313" key="3">
    <source>
        <dbReference type="EMBL" id="KAK3095165.1"/>
    </source>
</evidence>
<proteinExistence type="predicted"/>
<reference evidence="3" key="1">
    <citation type="submission" date="2019-08" db="EMBL/GenBank/DDBJ databases">
        <title>The improved chromosome-level genome for the pearl oyster Pinctada fucata martensii using PacBio sequencing and Hi-C.</title>
        <authorList>
            <person name="Zheng Z."/>
        </authorList>
    </citation>
    <scope>NUCLEOTIDE SEQUENCE</scope>
    <source>
        <strain evidence="3">ZZ-2019</strain>
        <tissue evidence="3">Adductor muscle</tissue>
    </source>
</reference>